<dbReference type="PANTHER" id="PTHR46534">
    <property type="entry name" value="IGGFC_BINDING DOMAIN-CONTAINING PROTEIN"/>
    <property type="match status" value="1"/>
</dbReference>
<dbReference type="InterPro" id="IPR022409">
    <property type="entry name" value="PKD/Chitinase_dom"/>
</dbReference>
<dbReference type="OrthoDB" id="7794186at2"/>
<organism evidence="2 3">
    <name type="scientific">Pedobacter psychrophilus</name>
    <dbReference type="NCBI Taxonomy" id="1826909"/>
    <lineage>
        <taxon>Bacteria</taxon>
        <taxon>Pseudomonadati</taxon>
        <taxon>Bacteroidota</taxon>
        <taxon>Sphingobacteriia</taxon>
        <taxon>Sphingobacteriales</taxon>
        <taxon>Sphingobacteriaceae</taxon>
        <taxon>Pedobacter</taxon>
    </lineage>
</organism>
<keyword evidence="3" id="KW-1185">Reference proteome</keyword>
<name>A0A179DNH4_9SPHI</name>
<evidence type="ECO:0000313" key="3">
    <source>
        <dbReference type="Proteomes" id="UP000078459"/>
    </source>
</evidence>
<reference evidence="2 3" key="2">
    <citation type="submission" date="2016-06" db="EMBL/GenBank/DDBJ databases">
        <title>Pedobacter psychrophilus sp. nov., isolated from Antarctic fragmentary rock.</title>
        <authorList>
            <person name="Svec P."/>
        </authorList>
    </citation>
    <scope>NUCLEOTIDE SEQUENCE [LARGE SCALE GENOMIC DNA]</scope>
    <source>
        <strain evidence="2 3">CCM 8644</strain>
    </source>
</reference>
<dbReference type="CDD" id="cd00146">
    <property type="entry name" value="PKD"/>
    <property type="match status" value="3"/>
</dbReference>
<evidence type="ECO:0000259" key="1">
    <source>
        <dbReference type="PROSITE" id="PS50093"/>
    </source>
</evidence>
<feature type="domain" description="PKD" evidence="1">
    <location>
        <begin position="654"/>
        <end position="724"/>
    </location>
</feature>
<comment type="caution">
    <text evidence="2">The sequence shown here is derived from an EMBL/GenBank/DDBJ whole genome shotgun (WGS) entry which is preliminary data.</text>
</comment>
<dbReference type="Pfam" id="PF18911">
    <property type="entry name" value="PKD_4"/>
    <property type="match status" value="3"/>
</dbReference>
<dbReference type="InterPro" id="IPR035986">
    <property type="entry name" value="PKD_dom_sf"/>
</dbReference>
<gene>
    <name evidence="2" type="ORF">A5893_02810</name>
</gene>
<dbReference type="InterPro" id="IPR000601">
    <property type="entry name" value="PKD_dom"/>
</dbReference>
<dbReference type="PANTHER" id="PTHR46534:SF1">
    <property type="entry name" value="IGGFC-BINDING PROTEIN N-TERMINAL DOMAIN-CONTAINING PROTEIN"/>
    <property type="match status" value="1"/>
</dbReference>
<dbReference type="NCBIfam" id="TIGR04131">
    <property type="entry name" value="Bac_Flav_CTERM"/>
    <property type="match status" value="1"/>
</dbReference>
<dbReference type="Proteomes" id="UP000078459">
    <property type="component" value="Unassembled WGS sequence"/>
</dbReference>
<dbReference type="RefSeq" id="WP_068821094.1">
    <property type="nucleotide sequence ID" value="NZ_LWHJ01000011.1"/>
</dbReference>
<dbReference type="EMBL" id="LWHJ01000011">
    <property type="protein sequence ID" value="OAQ42063.1"/>
    <property type="molecule type" value="Genomic_DNA"/>
</dbReference>
<dbReference type="Pfam" id="PF13585">
    <property type="entry name" value="CHU_C"/>
    <property type="match status" value="1"/>
</dbReference>
<dbReference type="InterPro" id="IPR035234">
    <property type="entry name" value="IgGFc-bd_N"/>
</dbReference>
<dbReference type="Pfam" id="PF17517">
    <property type="entry name" value="IgGFc_binding"/>
    <property type="match status" value="1"/>
</dbReference>
<dbReference type="STRING" id="1826909.A5893_02810"/>
<accession>A0A179DNH4</accession>
<sequence>MIPHSRKIIFLFLIGFLSVFNCLGQGSSNKGTDFWLGYGKHVSVGDMVLYITSDVNTTSTVTIPALGFSQTVSVVANTVVPVDIPTSAHLNVDGLSNNGIHVTSLKPVIVYAHIYDSSVSGATLVLPVNTLGKDYYSINYKQISNSNGAVSWFFVVAVEDNTTVEITPTQDTQSGWTANTTHTVTLNKGQIYNVLGKFTNSGGNSYGGDLTGSRIKSISSNGTCKKVAVFSGSSKISINCLSYNFPNTTAPGSADNLIQQVYPTSTWGKNFITVPEKDRNFVIYRVLKSDPTAIVKLNGVVIASTSFVNNLYYDFASQQVDQVTSDKPIQLVQYAVTQNKSITCSNAGGDVGDPEMIYLNPLEQTLTQITMYSTPRFLITKHFINVVIKNEGVANFKLDGVNASSNFSVVPGNLQYSYAQLSVQAGTHNLSSDVGFNAIAYGFGAAESYGYAAGANLTSFGIDPVKNGTDSTSVATGCVGTPYNINLKLPYEPLDLQLDKLDGTGLKYITVNKIGQSTKDGVITYVYSLLPNLVYTKDSTYTYKVRTTKPSADDCGTGDEFTFDFIVNPKPVADFNVSSQSCFGDSVKFTNVVVDNKIVLQEYLWDFNSEGSSTLQNPSFKFLTTGVKNIRFSVKSQDGCWSDITTKTTDVMQLPVVSFTTSAITCLNQAIQFTDATTAVGQTISSWIWDFGDGSAKSNVQNPTHAYNTVGNYNVTLTVITNLGCTNKLLKPIKINSLPIVDFDTPDICLNDASAKFTNKSTIDDNSTLSYVWDFGDNNSTPANNTSTQPNPLHKYTQAKNYDVKLTTTSANGCVTTLSKVFTVNGSTPKSNFEVLNDTKLCSDQIVSFRDVSTVDFGEITKIEWIYDDLQPTLIDTDNDPNKRTDVAKIYTHQYPVFYSPATRSVIVTMKAYSGVLCVSTISKTIILKAIPKPDFALPNACLPNGEAKFTNNSTFNNSTTGLTYAWDFGDNQNNTSTDKDPIHQYKYAQNYTVKLTVTSANGCSATISKIFTVSAALPNPGFSVVNDDLCSNFKVLFRDEATIAFGEITKIEWQFDAVNHPNDPVFGLIDNNPNFRTDAAKIYQFAYPKFNSPLTKDFKVVMTTTSATGCVSQISKTITLKAVPNLVFNVLTAACEEYEPYLITQANETTGFPGKGSYSGTGINASGLFSPKIAGVGTHSITYTFTGDNGCSDFKTQDITVNPTPSVNAGVDKNILIGGQITLDATASGNNLSYKWSPSTGLNKDDILNPIASPIKDTKYTLLVTSQNGCINIDDVFIKVLLLPEIPNTFTPNGDGVNDIWDIKYLSSYPSVTIQVFNRDGNLVYNALSYTSAWDGKFNNKDLPQGIYYYIITAKQGELKYSGSVLIVR</sequence>
<dbReference type="SUPFAM" id="SSF49299">
    <property type="entry name" value="PKD domain"/>
    <property type="match status" value="4"/>
</dbReference>
<feature type="domain" description="PKD" evidence="1">
    <location>
        <begin position="754"/>
        <end position="824"/>
    </location>
</feature>
<reference evidence="2 3" key="1">
    <citation type="submission" date="2016-04" db="EMBL/GenBank/DDBJ databases">
        <authorList>
            <person name="Evans L.H."/>
            <person name="Alamgir A."/>
            <person name="Owens N."/>
            <person name="Weber N.D."/>
            <person name="Virtaneva K."/>
            <person name="Barbian K."/>
            <person name="Babar A."/>
            <person name="Rosenke K."/>
        </authorList>
    </citation>
    <scope>NUCLEOTIDE SEQUENCE [LARGE SCALE GENOMIC DNA]</scope>
    <source>
        <strain evidence="2 3">CCM 8644</strain>
    </source>
</reference>
<dbReference type="InterPro" id="IPR026341">
    <property type="entry name" value="T9SS_type_B"/>
</dbReference>
<dbReference type="PROSITE" id="PS50093">
    <property type="entry name" value="PKD"/>
    <property type="match status" value="3"/>
</dbReference>
<protein>
    <recommendedName>
        <fullName evidence="1">PKD domain-containing protein</fullName>
    </recommendedName>
</protein>
<dbReference type="Gene3D" id="2.60.40.10">
    <property type="entry name" value="Immunoglobulins"/>
    <property type="match status" value="4"/>
</dbReference>
<dbReference type="SMART" id="SM00089">
    <property type="entry name" value="PKD"/>
    <property type="match status" value="4"/>
</dbReference>
<dbReference type="InterPro" id="IPR013783">
    <property type="entry name" value="Ig-like_fold"/>
</dbReference>
<proteinExistence type="predicted"/>
<feature type="domain" description="PKD" evidence="1">
    <location>
        <begin position="931"/>
        <end position="1016"/>
    </location>
</feature>
<evidence type="ECO:0000313" key="2">
    <source>
        <dbReference type="EMBL" id="OAQ42063.1"/>
    </source>
</evidence>